<dbReference type="EMBL" id="BBPA01000020">
    <property type="protein sequence ID" value="GAL92259.1"/>
    <property type="molecule type" value="Genomic_DNA"/>
</dbReference>
<sequence length="248" mass="28622">MKKIIMYFKQLLNRKIKKDEFYRDLSKFVDLSKQNQRGLDIDMGNLYPCLYDRKNTTEFDRHYIYHTAWAARIINELKPDIHYDISSSLYFCSIVSAFNKVKFYDFRPANLQLTNLTAESSNLLSLPFEANSISSLSCMHVVEHIGLGRYGDALDPDGDLKAISELKRVLGNEGSLLFVVPIGKPRIIFNAHRIYSYNQILDYFSDLYLNQFALIPDESKNGGLVENASKDVVDMQSYGCGCFWFIKK</sequence>
<evidence type="ECO:0000313" key="1">
    <source>
        <dbReference type="EMBL" id="GAL92259.1"/>
    </source>
</evidence>
<name>A0A0A1VRK5_MICAE</name>
<dbReference type="GO" id="GO:0016740">
    <property type="term" value="F:transferase activity"/>
    <property type="evidence" value="ECO:0007669"/>
    <property type="project" value="UniProtKB-KW"/>
</dbReference>
<proteinExistence type="predicted"/>
<protein>
    <submittedName>
        <fullName evidence="1">Glycosyl transferase, family 2</fullName>
    </submittedName>
</protein>
<keyword evidence="1" id="KW-0808">Transferase</keyword>
<organism evidence="1 2">
    <name type="scientific">Microcystis aeruginosa NIES-44</name>
    <dbReference type="NCBI Taxonomy" id="449439"/>
    <lineage>
        <taxon>Bacteria</taxon>
        <taxon>Bacillati</taxon>
        <taxon>Cyanobacteriota</taxon>
        <taxon>Cyanophyceae</taxon>
        <taxon>Oscillatoriophycideae</taxon>
        <taxon>Chroococcales</taxon>
        <taxon>Microcystaceae</taxon>
        <taxon>Microcystis</taxon>
    </lineage>
</organism>
<dbReference type="InterPro" id="IPR004951">
    <property type="entry name" value="DUF268_CAE_spp"/>
</dbReference>
<dbReference type="RefSeq" id="WP_045358032.1">
    <property type="nucleotide sequence ID" value="NZ_BBPA01000020.1"/>
</dbReference>
<gene>
    <name evidence="1" type="ORF">N44_00817</name>
</gene>
<evidence type="ECO:0000313" key="2">
    <source>
        <dbReference type="Proteomes" id="UP000030321"/>
    </source>
</evidence>
<dbReference type="Proteomes" id="UP000030321">
    <property type="component" value="Unassembled WGS sequence"/>
</dbReference>
<comment type="caution">
    <text evidence="1">The sequence shown here is derived from an EMBL/GenBank/DDBJ whole genome shotgun (WGS) entry which is preliminary data.</text>
</comment>
<accession>A0A0A1VRK5</accession>
<dbReference type="AlphaFoldDB" id="A0A0A1VRK5"/>
<reference evidence="2" key="1">
    <citation type="journal article" date="2015" name="Genome">
        <title>Whole Genome Sequence of the Non-Microcystin-Producing Microcystis aeruginosa Strain NIES-44.</title>
        <authorList>
            <person name="Okano K."/>
            <person name="Miyata N."/>
            <person name="Ozaki Y."/>
        </authorList>
    </citation>
    <scope>NUCLEOTIDE SEQUENCE [LARGE SCALE GENOMIC DNA]</scope>
    <source>
        <strain evidence="2">NIES-44</strain>
    </source>
</reference>
<dbReference type="InterPro" id="IPR029063">
    <property type="entry name" value="SAM-dependent_MTases_sf"/>
</dbReference>
<dbReference type="SUPFAM" id="SSF53335">
    <property type="entry name" value="S-adenosyl-L-methionine-dependent methyltransferases"/>
    <property type="match status" value="1"/>
</dbReference>
<dbReference type="Gene3D" id="3.40.50.150">
    <property type="entry name" value="Vaccinia Virus protein VP39"/>
    <property type="match status" value="1"/>
</dbReference>
<dbReference type="Pfam" id="PF03269">
    <property type="entry name" value="DUF268"/>
    <property type="match status" value="1"/>
</dbReference>